<feature type="compositionally biased region" description="Basic and acidic residues" evidence="1">
    <location>
        <begin position="537"/>
        <end position="546"/>
    </location>
</feature>
<feature type="region of interest" description="Disordered" evidence="1">
    <location>
        <begin position="343"/>
        <end position="384"/>
    </location>
</feature>
<dbReference type="GeneID" id="87809678"/>
<evidence type="ECO:0000256" key="2">
    <source>
        <dbReference type="SAM" id="Phobius"/>
    </source>
</evidence>
<organism evidence="4 5">
    <name type="scientific">Vanrija pseudolonga</name>
    <dbReference type="NCBI Taxonomy" id="143232"/>
    <lineage>
        <taxon>Eukaryota</taxon>
        <taxon>Fungi</taxon>
        <taxon>Dikarya</taxon>
        <taxon>Basidiomycota</taxon>
        <taxon>Agaricomycotina</taxon>
        <taxon>Tremellomycetes</taxon>
        <taxon>Trichosporonales</taxon>
        <taxon>Trichosporonaceae</taxon>
        <taxon>Vanrija</taxon>
    </lineage>
</organism>
<dbReference type="Proteomes" id="UP000827549">
    <property type="component" value="Chromosome 4"/>
</dbReference>
<dbReference type="RefSeq" id="XP_062629009.1">
    <property type="nucleotide sequence ID" value="XM_062773025.1"/>
</dbReference>
<keyword evidence="5" id="KW-1185">Reference proteome</keyword>
<feature type="region of interest" description="Disordered" evidence="1">
    <location>
        <begin position="481"/>
        <end position="660"/>
    </location>
</feature>
<feature type="compositionally biased region" description="Basic and acidic residues" evidence="1">
    <location>
        <begin position="646"/>
        <end position="660"/>
    </location>
</feature>
<feature type="transmembrane region" description="Helical" evidence="2">
    <location>
        <begin position="387"/>
        <end position="411"/>
    </location>
</feature>
<evidence type="ECO:0000313" key="4">
    <source>
        <dbReference type="EMBL" id="WOO82977.1"/>
    </source>
</evidence>
<protein>
    <submittedName>
        <fullName evidence="4">Uncharacterized protein</fullName>
    </submittedName>
</protein>
<sequence>MAPRQARPRLVASALPLVLLLLKPTHAAFTPTLFFNYTFPHHSPMLWYNPEFPWNVSFDGTPWASRQDGMLGLGPSRHFAPDGTSGARSFDLVFPFTAAYVYGRGAAPAAGGGAVPIFKMDETDLASTVKSLDGPVLASEGNRPYGTQVLRFGTTNGLIEVDGVTFTTGLQSNATSFEGMPRTEFPFVVNGAKNPAVTTLDNNIRIVTQLGGVGGQVSVKQDIMYLLAGENITAPIPAGSAFMSLHGTTGPDHGNFYLRIVPPPPNWKFGAGDQNWAILSAASPFVVPNATHFAWPLDPAQSYSLQLSKAAYNATTGLSSMLFYQGSADASATVTATGVGGGGPIETGGGSGAGSGTGGNGSTGGPNGGGNTGSPNPTGGSTPKSNAGAIAGGVVGGVFLLALLAGLALCLRRRRQRAALPLATPFTPDAKNTLDLNDMSNLAQEDRLRIDAYDDTKSGFGDLGHRPADDRLSPQVSVSNMRRTGAGAGPSSLSSPTTPGNGVVTPALPVPSGTTLSDRREVLASSSSDPDPEPEVDAGRIPHERPPPTYNPDWRDEDDRGRRRRAPAPRAGPSRAQAKAAAQAAAADPEPDGGKPSGSRPLPETPGDRFSAMKDALRRPRRGYEEMKEALRRGGGAEAGPISGYEEMKEELRRGDDAPR</sequence>
<proteinExistence type="predicted"/>
<evidence type="ECO:0000313" key="5">
    <source>
        <dbReference type="Proteomes" id="UP000827549"/>
    </source>
</evidence>
<gene>
    <name evidence="4" type="ORF">LOC62_04G006455</name>
</gene>
<dbReference type="Gene3D" id="1.20.5.510">
    <property type="entry name" value="Single helix bin"/>
    <property type="match status" value="1"/>
</dbReference>
<dbReference type="EMBL" id="CP086717">
    <property type="protein sequence ID" value="WOO82977.1"/>
    <property type="molecule type" value="Genomic_DNA"/>
</dbReference>
<keyword evidence="3" id="KW-0732">Signal</keyword>
<evidence type="ECO:0000256" key="1">
    <source>
        <dbReference type="SAM" id="MobiDB-lite"/>
    </source>
</evidence>
<feature type="compositionally biased region" description="Gly residues" evidence="1">
    <location>
        <begin position="343"/>
        <end position="372"/>
    </location>
</feature>
<feature type="compositionally biased region" description="Low complexity" evidence="1">
    <location>
        <begin position="373"/>
        <end position="384"/>
    </location>
</feature>
<keyword evidence="2" id="KW-1133">Transmembrane helix</keyword>
<accession>A0AAF1BJP7</accession>
<name>A0AAF1BJP7_9TREE</name>
<evidence type="ECO:0000256" key="3">
    <source>
        <dbReference type="SAM" id="SignalP"/>
    </source>
</evidence>
<feature type="compositionally biased region" description="Low complexity" evidence="1">
    <location>
        <begin position="489"/>
        <end position="500"/>
    </location>
</feature>
<feature type="compositionally biased region" description="Low complexity" evidence="1">
    <location>
        <begin position="568"/>
        <end position="587"/>
    </location>
</feature>
<keyword evidence="2" id="KW-0472">Membrane</keyword>
<feature type="compositionally biased region" description="Basic and acidic residues" evidence="1">
    <location>
        <begin position="611"/>
        <end position="632"/>
    </location>
</feature>
<dbReference type="AlphaFoldDB" id="A0AAF1BJP7"/>
<feature type="chain" id="PRO_5041985993" evidence="3">
    <location>
        <begin position="28"/>
        <end position="660"/>
    </location>
</feature>
<keyword evidence="2" id="KW-0812">Transmembrane</keyword>
<reference evidence="4" key="1">
    <citation type="submission" date="2023-10" db="EMBL/GenBank/DDBJ databases">
        <authorList>
            <person name="Noh H."/>
        </authorList>
    </citation>
    <scope>NUCLEOTIDE SEQUENCE</scope>
    <source>
        <strain evidence="4">DUCC4014</strain>
    </source>
</reference>
<feature type="signal peptide" evidence="3">
    <location>
        <begin position="1"/>
        <end position="27"/>
    </location>
</feature>